<dbReference type="EMBL" id="CM047750">
    <property type="protein sequence ID" value="KAJ0007999.1"/>
    <property type="molecule type" value="Genomic_DNA"/>
</dbReference>
<reference evidence="2" key="1">
    <citation type="journal article" date="2023" name="G3 (Bethesda)">
        <title>Genome assembly and association tests identify interacting loci associated with vigor, precocity, and sex in interspecific pistachio rootstocks.</title>
        <authorList>
            <person name="Palmer W."/>
            <person name="Jacygrad E."/>
            <person name="Sagayaradj S."/>
            <person name="Cavanaugh K."/>
            <person name="Han R."/>
            <person name="Bertier L."/>
            <person name="Beede B."/>
            <person name="Kafkas S."/>
            <person name="Golino D."/>
            <person name="Preece J."/>
            <person name="Michelmore R."/>
        </authorList>
    </citation>
    <scope>NUCLEOTIDE SEQUENCE [LARGE SCALE GENOMIC DNA]</scope>
</reference>
<sequence length="301" mass="34942">MAIEAIIWLAVRNLHDAWIYSNFPISPTVETTFGQVMEKLVDSLKILGGTEADKGSDLTVDDWKIKFLQAVYLADDAIHTFLLSTNLQRQKVFIKFPFLRSSKVQFRFSNEMKKCLDQLTDSVPIELRKRTSDENPEHNFKWLMPHYDITIKYCEVLDEKQYLQTVFHQINNEEDIVGFDSEFSELSRLILTREKLLISVVGVAGSGKTTLVKRVYNHSEIKKIFHNRAWVCVSPDFKEKNLLVQILKQVTEVRDEEKSPLEKFQEKLRNLLNTQRYLIVLDDVHTPAMSFQSHQMVAGSS</sequence>
<dbReference type="Proteomes" id="UP001163603">
    <property type="component" value="Chromosome 15"/>
</dbReference>
<proteinExistence type="predicted"/>
<evidence type="ECO:0000313" key="1">
    <source>
        <dbReference type="EMBL" id="KAJ0007999.1"/>
    </source>
</evidence>
<evidence type="ECO:0000313" key="2">
    <source>
        <dbReference type="Proteomes" id="UP001163603"/>
    </source>
</evidence>
<keyword evidence="2" id="KW-1185">Reference proteome</keyword>
<accession>A0ACC0X2B6</accession>
<protein>
    <submittedName>
        <fullName evidence="1">Uncharacterized protein</fullName>
    </submittedName>
</protein>
<gene>
    <name evidence="1" type="ORF">Pint_29196</name>
</gene>
<comment type="caution">
    <text evidence="1">The sequence shown here is derived from an EMBL/GenBank/DDBJ whole genome shotgun (WGS) entry which is preliminary data.</text>
</comment>
<name>A0ACC0X2B6_9ROSI</name>
<organism evidence="1 2">
    <name type="scientific">Pistacia integerrima</name>
    <dbReference type="NCBI Taxonomy" id="434235"/>
    <lineage>
        <taxon>Eukaryota</taxon>
        <taxon>Viridiplantae</taxon>
        <taxon>Streptophyta</taxon>
        <taxon>Embryophyta</taxon>
        <taxon>Tracheophyta</taxon>
        <taxon>Spermatophyta</taxon>
        <taxon>Magnoliopsida</taxon>
        <taxon>eudicotyledons</taxon>
        <taxon>Gunneridae</taxon>
        <taxon>Pentapetalae</taxon>
        <taxon>rosids</taxon>
        <taxon>malvids</taxon>
        <taxon>Sapindales</taxon>
        <taxon>Anacardiaceae</taxon>
        <taxon>Pistacia</taxon>
    </lineage>
</organism>